<dbReference type="PANTHER" id="PTHR30163">
    <property type="entry name" value="MEMBRANE-BOUND LYTIC MUREIN TRANSGLYCOSYLASE B"/>
    <property type="match status" value="1"/>
</dbReference>
<proteinExistence type="predicted"/>
<feature type="active site" evidence="1">
    <location>
        <position position="129"/>
    </location>
</feature>
<dbReference type="GO" id="GO:0008933">
    <property type="term" value="F:peptidoglycan lytic transglycosylase activity"/>
    <property type="evidence" value="ECO:0007669"/>
    <property type="project" value="TreeGrafter"/>
</dbReference>
<evidence type="ECO:0000259" key="3">
    <source>
        <dbReference type="Pfam" id="PF13406"/>
    </source>
</evidence>
<dbReference type="EMBL" id="CP000961">
    <property type="protein sequence ID" value="ACA87970.1"/>
    <property type="molecule type" value="Genomic_DNA"/>
</dbReference>
<dbReference type="AlphaFoldDB" id="B1KDW8"/>
<dbReference type="CDD" id="cd13399">
    <property type="entry name" value="Slt35-like"/>
    <property type="match status" value="1"/>
</dbReference>
<evidence type="ECO:0000256" key="1">
    <source>
        <dbReference type="PIRSR" id="PIRSR611757-1"/>
    </source>
</evidence>
<dbReference type="STRING" id="392500.Swoo_3710"/>
<keyword evidence="2" id="KW-0732">Signal</keyword>
<feature type="chain" id="PRO_5002764319" evidence="2">
    <location>
        <begin position="25"/>
        <end position="337"/>
    </location>
</feature>
<dbReference type="NCBIfam" id="TIGR02282">
    <property type="entry name" value="MltB"/>
    <property type="match status" value="1"/>
</dbReference>
<dbReference type="InterPro" id="IPR031304">
    <property type="entry name" value="SLT_2"/>
</dbReference>
<dbReference type="CAZy" id="GH103">
    <property type="family name" value="Glycoside Hydrolase Family 103"/>
</dbReference>
<protein>
    <submittedName>
        <fullName evidence="4">Lytic murein transglycosylase B</fullName>
    </submittedName>
</protein>
<evidence type="ECO:0000313" key="5">
    <source>
        <dbReference type="Proteomes" id="UP000002168"/>
    </source>
</evidence>
<dbReference type="Proteomes" id="UP000002168">
    <property type="component" value="Chromosome"/>
</dbReference>
<dbReference type="KEGG" id="swd:Swoo_3710"/>
<gene>
    <name evidence="4" type="ordered locus">Swoo_3710</name>
</gene>
<evidence type="ECO:0000256" key="2">
    <source>
        <dbReference type="SAM" id="SignalP"/>
    </source>
</evidence>
<dbReference type="Gene3D" id="1.10.8.350">
    <property type="entry name" value="Bacterial muramidase"/>
    <property type="match status" value="1"/>
</dbReference>
<evidence type="ECO:0000313" key="4">
    <source>
        <dbReference type="EMBL" id="ACA87970.1"/>
    </source>
</evidence>
<dbReference type="eggNOG" id="COG2951">
    <property type="taxonomic scope" value="Bacteria"/>
</dbReference>
<feature type="domain" description="Transglycosylase SLT" evidence="3">
    <location>
        <begin position="39"/>
        <end position="328"/>
    </location>
</feature>
<dbReference type="InterPro" id="IPR023346">
    <property type="entry name" value="Lysozyme-like_dom_sf"/>
</dbReference>
<dbReference type="Gene3D" id="1.10.530.10">
    <property type="match status" value="1"/>
</dbReference>
<dbReference type="PANTHER" id="PTHR30163:SF9">
    <property type="entry name" value="MEMBRANE-BOUND LYTIC MUREIN TRANSGLYCOSYLASE B"/>
    <property type="match status" value="1"/>
</dbReference>
<dbReference type="GO" id="GO:0009253">
    <property type="term" value="P:peptidoglycan catabolic process"/>
    <property type="evidence" value="ECO:0007669"/>
    <property type="project" value="TreeGrafter"/>
</dbReference>
<organism evidence="4 5">
    <name type="scientific">Shewanella woodyi (strain ATCC 51908 / MS32)</name>
    <dbReference type="NCBI Taxonomy" id="392500"/>
    <lineage>
        <taxon>Bacteria</taxon>
        <taxon>Pseudomonadati</taxon>
        <taxon>Pseudomonadota</taxon>
        <taxon>Gammaproteobacteria</taxon>
        <taxon>Alteromonadales</taxon>
        <taxon>Shewanellaceae</taxon>
        <taxon>Shewanella</taxon>
    </lineage>
</organism>
<dbReference type="SUPFAM" id="SSF53955">
    <property type="entry name" value="Lysozyme-like"/>
    <property type="match status" value="1"/>
</dbReference>
<sequence length="337" mass="37791" precursor="true">MKIIPTLLATLLMGTLCATAPVSAQSDETIEQAADLLKSEFHDTQRASGFSDAEINSFLSSGQFNQSVIDAMTKPWEAKPWHQYYPIFLTEKRLQAGLKFWKEHEATVERAAKEFGVDPQIIIAIIGIETFYGGYMGNYPVVDALYTLGFYYPPRATFFRKELGNLQSLAKEEGLNIQELKGSYAGAMGYGQFIPSSYRHYAVDFDNDGQRDLLNNPVDAIGSVANYFHQHGWVAKAPVAIPLAETDGLPKPLKVWAGERLHYQVLDILSPSLALAESIDLDVSQPALIIELEQEAKSEYWLGLKNFYVITRYNRSPLYAMAVYQFSQQLKKAHDAQ</sequence>
<dbReference type="Pfam" id="PF13406">
    <property type="entry name" value="SLT_2"/>
    <property type="match status" value="1"/>
</dbReference>
<dbReference type="InterPro" id="IPR043426">
    <property type="entry name" value="MltB-like"/>
</dbReference>
<feature type="signal peptide" evidence="2">
    <location>
        <begin position="1"/>
        <end position="24"/>
    </location>
</feature>
<accession>B1KDW8</accession>
<dbReference type="HOGENOM" id="CLU_035402_1_1_6"/>
<reference evidence="4 5" key="1">
    <citation type="submission" date="2008-02" db="EMBL/GenBank/DDBJ databases">
        <title>Complete sequence of Shewanella woodyi ATCC 51908.</title>
        <authorList>
            <consortium name="US DOE Joint Genome Institute"/>
            <person name="Copeland A."/>
            <person name="Lucas S."/>
            <person name="Lapidus A."/>
            <person name="Glavina del Rio T."/>
            <person name="Dalin E."/>
            <person name="Tice H."/>
            <person name="Bruce D."/>
            <person name="Goodwin L."/>
            <person name="Pitluck S."/>
            <person name="Sims D."/>
            <person name="Brettin T."/>
            <person name="Detter J.C."/>
            <person name="Han C."/>
            <person name="Kuske C.R."/>
            <person name="Schmutz J."/>
            <person name="Larimer F."/>
            <person name="Land M."/>
            <person name="Hauser L."/>
            <person name="Kyrpides N."/>
            <person name="Lykidis A."/>
            <person name="Zhao J.-S."/>
            <person name="Richardson P."/>
        </authorList>
    </citation>
    <scope>NUCLEOTIDE SEQUENCE [LARGE SCALE GENOMIC DNA]</scope>
    <source>
        <strain evidence="5">ATCC 51908 / MS32</strain>
    </source>
</reference>
<keyword evidence="5" id="KW-1185">Reference proteome</keyword>
<dbReference type="InterPro" id="IPR011757">
    <property type="entry name" value="Lytic_transglycosylase_MltB"/>
</dbReference>
<dbReference type="FunFam" id="1.10.8.350:FF:000001">
    <property type="entry name" value="Lytic murein transglycosylase B"/>
    <property type="match status" value="1"/>
</dbReference>
<name>B1KDW8_SHEWM</name>